<dbReference type="RefSeq" id="WP_179792276.1">
    <property type="nucleotide sequence ID" value="NZ_BAABHP010000030.1"/>
</dbReference>
<feature type="domain" description="Pyridoxamine 5'-phosphate oxidase N-terminal" evidence="2">
    <location>
        <begin position="12"/>
        <end position="107"/>
    </location>
</feature>
<keyword evidence="4" id="KW-1185">Reference proteome</keyword>
<dbReference type="InterPro" id="IPR011576">
    <property type="entry name" value="Pyridox_Oxase_N"/>
</dbReference>
<comment type="caution">
    <text evidence="3">The sequence shown here is derived from an EMBL/GenBank/DDBJ whole genome shotgun (WGS) entry which is preliminary data.</text>
</comment>
<dbReference type="GO" id="GO:0016627">
    <property type="term" value="F:oxidoreductase activity, acting on the CH-CH group of donors"/>
    <property type="evidence" value="ECO:0007669"/>
    <property type="project" value="TreeGrafter"/>
</dbReference>
<evidence type="ECO:0000313" key="4">
    <source>
        <dbReference type="Proteomes" id="UP000535890"/>
    </source>
</evidence>
<sequence>MLLDPDDPLLAHAHERLHAEPVIWLATSRPHAVPVWFRWSDPTVTVFSRPDTAKVAHLRRDPAVALHLDTAAHGTDVVLLEGRAELDDRPSGEDAFAAKYAEALGDQSFAAWRETFSLSLRILVRRVVVWRAGEGGLEHRSVP</sequence>
<evidence type="ECO:0000259" key="2">
    <source>
        <dbReference type="Pfam" id="PF01243"/>
    </source>
</evidence>
<gene>
    <name evidence="3" type="ORF">BJ983_000420</name>
</gene>
<dbReference type="EMBL" id="JACCBN010000001">
    <property type="protein sequence ID" value="NYD34318.1"/>
    <property type="molecule type" value="Genomic_DNA"/>
</dbReference>
<organism evidence="3 4">
    <name type="scientific">Actinomycetospora corticicola</name>
    <dbReference type="NCBI Taxonomy" id="663602"/>
    <lineage>
        <taxon>Bacteria</taxon>
        <taxon>Bacillati</taxon>
        <taxon>Actinomycetota</taxon>
        <taxon>Actinomycetes</taxon>
        <taxon>Pseudonocardiales</taxon>
        <taxon>Pseudonocardiaceae</taxon>
        <taxon>Actinomycetospora</taxon>
    </lineage>
</organism>
<dbReference type="SUPFAM" id="SSF50475">
    <property type="entry name" value="FMN-binding split barrel"/>
    <property type="match status" value="1"/>
</dbReference>
<dbReference type="GO" id="GO:0070967">
    <property type="term" value="F:coenzyme F420 binding"/>
    <property type="evidence" value="ECO:0007669"/>
    <property type="project" value="TreeGrafter"/>
</dbReference>
<evidence type="ECO:0000256" key="1">
    <source>
        <dbReference type="ARBA" id="ARBA00023002"/>
    </source>
</evidence>
<dbReference type="Proteomes" id="UP000535890">
    <property type="component" value="Unassembled WGS sequence"/>
</dbReference>
<dbReference type="InterPro" id="IPR012349">
    <property type="entry name" value="Split_barrel_FMN-bd"/>
</dbReference>
<dbReference type="AlphaFoldDB" id="A0A7Y9DRS8"/>
<protein>
    <submittedName>
        <fullName evidence="3">PPOX class probable F420-dependent enzyme</fullName>
    </submittedName>
</protein>
<dbReference type="PANTHER" id="PTHR35176">
    <property type="entry name" value="HEME OXYGENASE HI_0854-RELATED"/>
    <property type="match status" value="1"/>
</dbReference>
<dbReference type="InterPro" id="IPR052019">
    <property type="entry name" value="F420H2_bilvrd_red/Heme_oxyg"/>
</dbReference>
<accession>A0A7Y9DRS8</accession>
<reference evidence="3 4" key="1">
    <citation type="submission" date="2020-07" db="EMBL/GenBank/DDBJ databases">
        <title>Sequencing the genomes of 1000 actinobacteria strains.</title>
        <authorList>
            <person name="Klenk H.-P."/>
        </authorList>
    </citation>
    <scope>NUCLEOTIDE SEQUENCE [LARGE SCALE GENOMIC DNA]</scope>
    <source>
        <strain evidence="3 4">DSM 45772</strain>
    </source>
</reference>
<dbReference type="Gene3D" id="2.30.110.10">
    <property type="entry name" value="Electron Transport, Fmn-binding Protein, Chain A"/>
    <property type="match status" value="1"/>
</dbReference>
<evidence type="ECO:0000313" key="3">
    <source>
        <dbReference type="EMBL" id="NYD34318.1"/>
    </source>
</evidence>
<name>A0A7Y9DRS8_9PSEU</name>
<dbReference type="GO" id="GO:0005829">
    <property type="term" value="C:cytosol"/>
    <property type="evidence" value="ECO:0007669"/>
    <property type="project" value="TreeGrafter"/>
</dbReference>
<dbReference type="PANTHER" id="PTHR35176:SF4">
    <property type="entry name" value="PYRIDOXAMINE 5'-PHOSPHATE OXIDASE-RELATED FMN-BINDING"/>
    <property type="match status" value="1"/>
</dbReference>
<keyword evidence="1" id="KW-0560">Oxidoreductase</keyword>
<dbReference type="Pfam" id="PF01243">
    <property type="entry name" value="PNPOx_N"/>
    <property type="match status" value="1"/>
</dbReference>
<proteinExistence type="predicted"/>